<feature type="signal peptide" evidence="1">
    <location>
        <begin position="1"/>
        <end position="18"/>
    </location>
</feature>
<name>A0AAV4FBE5_9GAST</name>
<proteinExistence type="predicted"/>
<gene>
    <name evidence="2" type="ORF">ElyMa_002069500</name>
</gene>
<organism evidence="2 3">
    <name type="scientific">Elysia marginata</name>
    <dbReference type="NCBI Taxonomy" id="1093978"/>
    <lineage>
        <taxon>Eukaryota</taxon>
        <taxon>Metazoa</taxon>
        <taxon>Spiralia</taxon>
        <taxon>Lophotrochozoa</taxon>
        <taxon>Mollusca</taxon>
        <taxon>Gastropoda</taxon>
        <taxon>Heterobranchia</taxon>
        <taxon>Euthyneura</taxon>
        <taxon>Panpulmonata</taxon>
        <taxon>Sacoglossa</taxon>
        <taxon>Placobranchoidea</taxon>
        <taxon>Plakobranchidae</taxon>
        <taxon>Elysia</taxon>
    </lineage>
</organism>
<protein>
    <submittedName>
        <fullName evidence="2">Uncharacterized protein</fullName>
    </submittedName>
</protein>
<dbReference type="Proteomes" id="UP000762676">
    <property type="component" value="Unassembled WGS sequence"/>
</dbReference>
<keyword evidence="1" id="KW-0732">Signal</keyword>
<dbReference type="AlphaFoldDB" id="A0AAV4FBE5"/>
<evidence type="ECO:0000313" key="3">
    <source>
        <dbReference type="Proteomes" id="UP000762676"/>
    </source>
</evidence>
<evidence type="ECO:0000256" key="1">
    <source>
        <dbReference type="SAM" id="SignalP"/>
    </source>
</evidence>
<dbReference type="EMBL" id="BMAT01004203">
    <property type="protein sequence ID" value="GFR70299.1"/>
    <property type="molecule type" value="Genomic_DNA"/>
</dbReference>
<feature type="chain" id="PRO_5043977385" evidence="1">
    <location>
        <begin position="19"/>
        <end position="128"/>
    </location>
</feature>
<comment type="caution">
    <text evidence="2">The sequence shown here is derived from an EMBL/GenBank/DDBJ whole genome shotgun (WGS) entry which is preliminary data.</text>
</comment>
<sequence length="128" mass="14186">MTPLVNCPGCFLLRQYLAALIVSPGCKVSNRRIPRLSQKTVPIIFFADRMTLNFFATGEDGCFHVIESCFVSGVQWCNQVSSPVTMLSRKVTSYPRKSPRALAVCPWALGELLLLLKSSLQMSNLCSL</sequence>
<reference evidence="2 3" key="1">
    <citation type="journal article" date="2021" name="Elife">
        <title>Chloroplast acquisition without the gene transfer in kleptoplastic sea slugs, Plakobranchus ocellatus.</title>
        <authorList>
            <person name="Maeda T."/>
            <person name="Takahashi S."/>
            <person name="Yoshida T."/>
            <person name="Shimamura S."/>
            <person name="Takaki Y."/>
            <person name="Nagai Y."/>
            <person name="Toyoda A."/>
            <person name="Suzuki Y."/>
            <person name="Arimoto A."/>
            <person name="Ishii H."/>
            <person name="Satoh N."/>
            <person name="Nishiyama T."/>
            <person name="Hasebe M."/>
            <person name="Maruyama T."/>
            <person name="Minagawa J."/>
            <person name="Obokata J."/>
            <person name="Shigenobu S."/>
        </authorList>
    </citation>
    <scope>NUCLEOTIDE SEQUENCE [LARGE SCALE GENOMIC DNA]</scope>
</reference>
<accession>A0AAV4FBE5</accession>
<keyword evidence="3" id="KW-1185">Reference proteome</keyword>
<evidence type="ECO:0000313" key="2">
    <source>
        <dbReference type="EMBL" id="GFR70299.1"/>
    </source>
</evidence>